<reference evidence="1 2" key="1">
    <citation type="submission" date="2019-06" db="EMBL/GenBank/DDBJ databases">
        <title>Sequencing the genomes of 1000 actinobacteria strains.</title>
        <authorList>
            <person name="Klenk H.-P."/>
        </authorList>
    </citation>
    <scope>NUCLEOTIDE SEQUENCE [LARGE SCALE GENOMIC DNA]</scope>
    <source>
        <strain evidence="1 2">DSM 41649</strain>
    </source>
</reference>
<dbReference type="AlphaFoldDB" id="A0A561F1C2"/>
<protein>
    <submittedName>
        <fullName evidence="1">Uncharacterized protein</fullName>
    </submittedName>
</protein>
<dbReference type="Proteomes" id="UP000318416">
    <property type="component" value="Unassembled WGS sequence"/>
</dbReference>
<name>A0A561F1C2_9ACTN</name>
<dbReference type="EMBL" id="VIVR01000001">
    <property type="protein sequence ID" value="TWE21663.1"/>
    <property type="molecule type" value="Genomic_DNA"/>
</dbReference>
<accession>A0A561F1C2</accession>
<organism evidence="1 2">
    <name type="scientific">Kitasatospora atroaurantiaca</name>
    <dbReference type="NCBI Taxonomy" id="285545"/>
    <lineage>
        <taxon>Bacteria</taxon>
        <taxon>Bacillati</taxon>
        <taxon>Actinomycetota</taxon>
        <taxon>Actinomycetes</taxon>
        <taxon>Kitasatosporales</taxon>
        <taxon>Streptomycetaceae</taxon>
        <taxon>Kitasatospora</taxon>
    </lineage>
</organism>
<comment type="caution">
    <text evidence="1">The sequence shown here is derived from an EMBL/GenBank/DDBJ whole genome shotgun (WGS) entry which is preliminary data.</text>
</comment>
<evidence type="ECO:0000313" key="2">
    <source>
        <dbReference type="Proteomes" id="UP000318416"/>
    </source>
</evidence>
<dbReference type="OrthoDB" id="9152320at2"/>
<keyword evidence="2" id="KW-1185">Reference proteome</keyword>
<gene>
    <name evidence="1" type="ORF">FB465_6861</name>
</gene>
<proteinExistence type="predicted"/>
<dbReference type="RefSeq" id="WP_145796713.1">
    <property type="nucleotide sequence ID" value="NZ_BAAABR010000039.1"/>
</dbReference>
<evidence type="ECO:0000313" key="1">
    <source>
        <dbReference type="EMBL" id="TWE21663.1"/>
    </source>
</evidence>
<sequence>MGSNSRPADLGRICMARTVGRYRGEGLGNEIFPWAKAYLASRELGFGLLPPPWGLNRRGYWKDFGTSRLDWFGHRALRAVMPTVTVTDEMIRSTGETDYGAAIRVLDAEFGWSQRRSLLLVHRGMSGGLLGIARSRNYFRNTLLGRLPHVSLEDHQPGSDRIHVAVHVRLGDFEDTTATGPGPGDTNESLPAEWYRSVLSALREQFGEMLHVEIMSDDPSKAARLLPEWSRSIARPRRTLEDLSVMAAADLLVCSISTFSMLAAFLSDAPYIWFRPHLDESEGFLSIWGFRPEQRTGRTAANIRQEQRDPSGMPARGAAMGMGDDVPAWLADYLRMRVALRRRSADLIHFGAIPKSSETVFTPSGP</sequence>